<dbReference type="InterPro" id="IPR026444">
    <property type="entry name" value="Secre_tail"/>
</dbReference>
<dbReference type="EMBL" id="SMFK01000014">
    <property type="protein sequence ID" value="TDD94742.1"/>
    <property type="molecule type" value="Genomic_DNA"/>
</dbReference>
<dbReference type="Proteomes" id="UP000295479">
    <property type="component" value="Unassembled WGS sequence"/>
</dbReference>
<dbReference type="Pfam" id="PF18962">
    <property type="entry name" value="Por_Secre_tail"/>
    <property type="match status" value="1"/>
</dbReference>
<comment type="caution">
    <text evidence="3">The sequence shown here is derived from an EMBL/GenBank/DDBJ whole genome shotgun (WGS) entry which is preliminary data.</text>
</comment>
<evidence type="ECO:0000256" key="1">
    <source>
        <dbReference type="ARBA" id="ARBA00022729"/>
    </source>
</evidence>
<evidence type="ECO:0000313" key="3">
    <source>
        <dbReference type="EMBL" id="TDD94742.1"/>
    </source>
</evidence>
<protein>
    <submittedName>
        <fullName evidence="3">T9SS type A sorting domain-containing protein</fullName>
    </submittedName>
</protein>
<name>A0A4R5CCA1_9FLAO</name>
<reference evidence="3 4" key="1">
    <citation type="submission" date="2019-03" db="EMBL/GenBank/DDBJ databases">
        <title>Flavobacterium AR-3-4 sp. nov. isolated from arctic soil.</title>
        <authorList>
            <person name="Chaudhary D.K."/>
        </authorList>
    </citation>
    <scope>NUCLEOTIDE SEQUENCE [LARGE SCALE GENOMIC DNA]</scope>
    <source>
        <strain evidence="3 4">AR-3-4</strain>
    </source>
</reference>
<keyword evidence="1" id="KW-0732">Signal</keyword>
<sequence>MLFISYRITNILGKTVCYEVNNLSHNVIDISKLSSGIYLLSVNSGDGIQ</sequence>
<organism evidence="3 4">
    <name type="scientific">Flavobacterium cellulosilyticum</name>
    <dbReference type="NCBI Taxonomy" id="2541731"/>
    <lineage>
        <taxon>Bacteria</taxon>
        <taxon>Pseudomonadati</taxon>
        <taxon>Bacteroidota</taxon>
        <taxon>Flavobacteriia</taxon>
        <taxon>Flavobacteriales</taxon>
        <taxon>Flavobacteriaceae</taxon>
        <taxon>Flavobacterium</taxon>
    </lineage>
</organism>
<gene>
    <name evidence="3" type="ORF">E0F76_15810</name>
</gene>
<keyword evidence="4" id="KW-1185">Reference proteome</keyword>
<accession>A0A4R5CCA1</accession>
<evidence type="ECO:0000313" key="4">
    <source>
        <dbReference type="Proteomes" id="UP000295479"/>
    </source>
</evidence>
<proteinExistence type="predicted"/>
<dbReference type="NCBIfam" id="TIGR04183">
    <property type="entry name" value="Por_Secre_tail"/>
    <property type="match status" value="1"/>
</dbReference>
<dbReference type="AlphaFoldDB" id="A0A4R5CCA1"/>
<evidence type="ECO:0000259" key="2">
    <source>
        <dbReference type="Pfam" id="PF18962"/>
    </source>
</evidence>
<dbReference type="OrthoDB" id="1110367at2"/>
<feature type="domain" description="Secretion system C-terminal sorting" evidence="2">
    <location>
        <begin position="5"/>
        <end position="46"/>
    </location>
</feature>